<dbReference type="AlphaFoldDB" id="A0A8D8Z2B5"/>
<feature type="transmembrane region" description="Helical" evidence="1">
    <location>
        <begin position="36"/>
        <end position="55"/>
    </location>
</feature>
<sequence>MSQELCCHQLCFLTQFEKMSKLSPSRDYTTLYFRNFFIQSYFFSFFFSSWQRMLITVIRMLRSIRWVAVVRFGHDTAPPCSPIDHEYFFKKPANSKTKYLID</sequence>
<keyword evidence="1" id="KW-0472">Membrane</keyword>
<organism evidence="2">
    <name type="scientific">Cacopsylla melanoneura</name>
    <dbReference type="NCBI Taxonomy" id="428564"/>
    <lineage>
        <taxon>Eukaryota</taxon>
        <taxon>Metazoa</taxon>
        <taxon>Ecdysozoa</taxon>
        <taxon>Arthropoda</taxon>
        <taxon>Hexapoda</taxon>
        <taxon>Insecta</taxon>
        <taxon>Pterygota</taxon>
        <taxon>Neoptera</taxon>
        <taxon>Paraneoptera</taxon>
        <taxon>Hemiptera</taxon>
        <taxon>Sternorrhyncha</taxon>
        <taxon>Psylloidea</taxon>
        <taxon>Psyllidae</taxon>
        <taxon>Psyllinae</taxon>
        <taxon>Cacopsylla</taxon>
    </lineage>
</organism>
<keyword evidence="1" id="KW-0812">Transmembrane</keyword>
<accession>A0A8D8Z2B5</accession>
<name>A0A8D8Z2B5_9HEMI</name>
<protein>
    <submittedName>
        <fullName evidence="2">Uncharacterized protein</fullName>
    </submittedName>
</protein>
<evidence type="ECO:0000256" key="1">
    <source>
        <dbReference type="SAM" id="Phobius"/>
    </source>
</evidence>
<keyword evidence="1" id="KW-1133">Transmembrane helix</keyword>
<reference evidence="2" key="1">
    <citation type="submission" date="2021-05" db="EMBL/GenBank/DDBJ databases">
        <authorList>
            <person name="Alioto T."/>
            <person name="Alioto T."/>
            <person name="Gomez Garrido J."/>
        </authorList>
    </citation>
    <scope>NUCLEOTIDE SEQUENCE</scope>
</reference>
<dbReference type="EMBL" id="HBUF01412395">
    <property type="protein sequence ID" value="CAG6739285.1"/>
    <property type="molecule type" value="Transcribed_RNA"/>
</dbReference>
<proteinExistence type="predicted"/>
<evidence type="ECO:0000313" key="2">
    <source>
        <dbReference type="EMBL" id="CAG6739285.1"/>
    </source>
</evidence>